<keyword evidence="3" id="KW-1185">Reference proteome</keyword>
<dbReference type="Proteomes" id="UP000434101">
    <property type="component" value="Unassembled WGS sequence"/>
</dbReference>
<comment type="caution">
    <text evidence="2">The sequence shown here is derived from an EMBL/GenBank/DDBJ whole genome shotgun (WGS) entry which is preliminary data.</text>
</comment>
<evidence type="ECO:0000313" key="3">
    <source>
        <dbReference type="Proteomes" id="UP000434101"/>
    </source>
</evidence>
<protein>
    <submittedName>
        <fullName evidence="2">Uncharacterized protein</fullName>
    </submittedName>
</protein>
<feature type="region of interest" description="Disordered" evidence="1">
    <location>
        <begin position="1"/>
        <end position="52"/>
    </location>
</feature>
<gene>
    <name evidence="2" type="ORF">GS429_15845</name>
</gene>
<reference evidence="2 3" key="1">
    <citation type="submission" date="2020-01" db="EMBL/GenBank/DDBJ databases">
        <title>Natronorubrum sp. JWXQ-INN 674 isolated from Inner Mongolia Autonomous Region of China.</title>
        <authorList>
            <person name="Xue Q."/>
        </authorList>
    </citation>
    <scope>NUCLEOTIDE SEQUENCE [LARGE SCALE GENOMIC DNA]</scope>
    <source>
        <strain evidence="2 3">JWXQ-INN-674</strain>
    </source>
</reference>
<feature type="compositionally biased region" description="Basic and acidic residues" evidence="1">
    <location>
        <begin position="1"/>
        <end position="13"/>
    </location>
</feature>
<evidence type="ECO:0000256" key="1">
    <source>
        <dbReference type="SAM" id="MobiDB-lite"/>
    </source>
</evidence>
<organism evidence="2 3">
    <name type="scientific">Natronorubrum halalkaliphilum</name>
    <dbReference type="NCBI Taxonomy" id="2691917"/>
    <lineage>
        <taxon>Archaea</taxon>
        <taxon>Methanobacteriati</taxon>
        <taxon>Methanobacteriota</taxon>
        <taxon>Stenosarchaea group</taxon>
        <taxon>Halobacteria</taxon>
        <taxon>Halobacteriales</taxon>
        <taxon>Natrialbaceae</taxon>
        <taxon>Natronorubrum</taxon>
    </lineage>
</organism>
<dbReference type="RefSeq" id="WP_160066314.1">
    <property type="nucleotide sequence ID" value="NZ_WUYX01000053.1"/>
</dbReference>
<dbReference type="EMBL" id="WUYX01000053">
    <property type="protein sequence ID" value="MXV63501.1"/>
    <property type="molecule type" value="Genomic_DNA"/>
</dbReference>
<feature type="compositionally biased region" description="Low complexity" evidence="1">
    <location>
        <begin position="14"/>
        <end position="35"/>
    </location>
</feature>
<proteinExistence type="predicted"/>
<accession>A0A6B0VNW1</accession>
<dbReference type="AlphaFoldDB" id="A0A6B0VNW1"/>
<evidence type="ECO:0000313" key="2">
    <source>
        <dbReference type="EMBL" id="MXV63501.1"/>
    </source>
</evidence>
<sequence>MHDAPEKTHDGAHHAAPGASGSGGTSPTTSPQSAAMDREYPIEVDEPLNGELKPRELACDDCGSAVQPHLRVELSSWAARVHYHCTSHGGEEHQAVQVLRAPDDERGVQHELDGLRRSRTHWRLDECKRDAVFRNAREIGGDDR</sequence>
<name>A0A6B0VNW1_9EURY</name>